<name>A0A1G4G7Z3_9BACT</name>
<keyword evidence="1" id="KW-0472">Membrane</keyword>
<dbReference type="STRING" id="1642646.ING2E5A_1822"/>
<protein>
    <submittedName>
        <fullName evidence="2">Membrane protein</fullName>
    </submittedName>
</protein>
<dbReference type="KEGG" id="pmuc:ING2E5A_1822"/>
<accession>A0A1G4G7Z3</accession>
<dbReference type="Proteomes" id="UP000178485">
    <property type="component" value="Chromosome i"/>
</dbReference>
<evidence type="ECO:0000313" key="3">
    <source>
        <dbReference type="Proteomes" id="UP000178485"/>
    </source>
</evidence>
<keyword evidence="3" id="KW-1185">Reference proteome</keyword>
<evidence type="ECO:0000256" key="1">
    <source>
        <dbReference type="SAM" id="Phobius"/>
    </source>
</evidence>
<feature type="transmembrane region" description="Helical" evidence="1">
    <location>
        <begin position="12"/>
        <end position="30"/>
    </location>
</feature>
<keyword evidence="1" id="KW-1133">Transmembrane helix</keyword>
<keyword evidence="1" id="KW-0812">Transmembrane</keyword>
<proteinExistence type="predicted"/>
<gene>
    <name evidence="2" type="ORF">ING2E5A_1822</name>
</gene>
<organism evidence="2 3">
    <name type="scientific">Petrimonas mucosa</name>
    <dbReference type="NCBI Taxonomy" id="1642646"/>
    <lineage>
        <taxon>Bacteria</taxon>
        <taxon>Pseudomonadati</taxon>
        <taxon>Bacteroidota</taxon>
        <taxon>Bacteroidia</taxon>
        <taxon>Bacteroidales</taxon>
        <taxon>Dysgonomonadaceae</taxon>
        <taxon>Petrimonas</taxon>
    </lineage>
</organism>
<dbReference type="RefSeq" id="WP_071137082.1">
    <property type="nucleotide sequence ID" value="NZ_DUQN01000097.1"/>
</dbReference>
<dbReference type="AlphaFoldDB" id="A0A1G4G7Z3"/>
<reference evidence="2 3" key="1">
    <citation type="submission" date="2016-08" db="EMBL/GenBank/DDBJ databases">
        <authorList>
            <person name="Seilhamer J.J."/>
        </authorList>
    </citation>
    <scope>NUCLEOTIDE SEQUENCE [LARGE SCALE GENOMIC DNA]</scope>
    <source>
        <strain evidence="2">ING2-E5A</strain>
    </source>
</reference>
<evidence type="ECO:0000313" key="2">
    <source>
        <dbReference type="EMBL" id="SCM58470.1"/>
    </source>
</evidence>
<sequence length="121" mass="13801">MRQRARTLSGYFLLILFVSYYGNISLFIHAHEINGKHLLHSHLYHPALDGNKPDHQHATSSLNLIHSLTHFYSTGLFAHPESAVLQRLITCFNQCRQKDIALKLALIQANGWRAPPVQLHV</sequence>
<dbReference type="EMBL" id="LT608328">
    <property type="protein sequence ID" value="SCM58470.1"/>
    <property type="molecule type" value="Genomic_DNA"/>
</dbReference>